<dbReference type="Proteomes" id="UP001430953">
    <property type="component" value="Unassembled WGS sequence"/>
</dbReference>
<accession>A0AAW2GBF3</accession>
<keyword evidence="3" id="KW-1185">Reference proteome</keyword>
<dbReference type="EMBL" id="JADYXP020000004">
    <property type="protein sequence ID" value="KAL0125338.1"/>
    <property type="molecule type" value="Genomic_DNA"/>
</dbReference>
<dbReference type="AlphaFoldDB" id="A0AAW2GBF3"/>
<evidence type="ECO:0000313" key="2">
    <source>
        <dbReference type="EMBL" id="KAL0125338.1"/>
    </source>
</evidence>
<reference evidence="2 3" key="1">
    <citation type="submission" date="2023-03" db="EMBL/GenBank/DDBJ databases">
        <title>High recombination rates correlate with genetic variation in Cardiocondyla obscurior ants.</title>
        <authorList>
            <person name="Errbii M."/>
        </authorList>
    </citation>
    <scope>NUCLEOTIDE SEQUENCE [LARGE SCALE GENOMIC DNA]</scope>
    <source>
        <strain evidence="2">Alpha-2009</strain>
        <tissue evidence="2">Whole body</tissue>
    </source>
</reference>
<name>A0AAW2GBF3_9HYME</name>
<gene>
    <name evidence="2" type="ORF">PUN28_004465</name>
</gene>
<sequence>MLVARPSTFQCVTSLRQSDPGTRHESSSEPNFGEKKKKKERRKVESRSHCWFFISGASVSHKCALSFAPRYS</sequence>
<evidence type="ECO:0000256" key="1">
    <source>
        <dbReference type="SAM" id="MobiDB-lite"/>
    </source>
</evidence>
<comment type="caution">
    <text evidence="2">The sequence shown here is derived from an EMBL/GenBank/DDBJ whole genome shotgun (WGS) entry which is preliminary data.</text>
</comment>
<organism evidence="2 3">
    <name type="scientific">Cardiocondyla obscurior</name>
    <dbReference type="NCBI Taxonomy" id="286306"/>
    <lineage>
        <taxon>Eukaryota</taxon>
        <taxon>Metazoa</taxon>
        <taxon>Ecdysozoa</taxon>
        <taxon>Arthropoda</taxon>
        <taxon>Hexapoda</taxon>
        <taxon>Insecta</taxon>
        <taxon>Pterygota</taxon>
        <taxon>Neoptera</taxon>
        <taxon>Endopterygota</taxon>
        <taxon>Hymenoptera</taxon>
        <taxon>Apocrita</taxon>
        <taxon>Aculeata</taxon>
        <taxon>Formicoidea</taxon>
        <taxon>Formicidae</taxon>
        <taxon>Myrmicinae</taxon>
        <taxon>Cardiocondyla</taxon>
    </lineage>
</organism>
<proteinExistence type="predicted"/>
<protein>
    <submittedName>
        <fullName evidence="2">Uncharacterized protein</fullName>
    </submittedName>
</protein>
<evidence type="ECO:0000313" key="3">
    <source>
        <dbReference type="Proteomes" id="UP001430953"/>
    </source>
</evidence>
<feature type="region of interest" description="Disordered" evidence="1">
    <location>
        <begin position="13"/>
        <end position="46"/>
    </location>
</feature>